<protein>
    <recommendedName>
        <fullName evidence="3">DDE Tnp4 domain-containing protein</fullName>
    </recommendedName>
</protein>
<dbReference type="InterPro" id="IPR027806">
    <property type="entry name" value="HARBI1_dom"/>
</dbReference>
<keyword evidence="6" id="KW-1185">Reference proteome</keyword>
<reference evidence="4 6" key="1">
    <citation type="submission" date="2016-03" db="EMBL/GenBank/DDBJ databases">
        <title>Cyphomyrmex costatus WGS genome.</title>
        <authorList>
            <person name="Nygaard S."/>
            <person name="Hu H."/>
            <person name="Boomsma J."/>
            <person name="Zhang G."/>
        </authorList>
    </citation>
    <scope>NUCLEOTIDE SEQUENCE [LARGE SCALE GENOMIC DNA]</scope>
    <source>
        <strain evidence="4">MS0001</strain>
        <tissue evidence="4">Whole body</tissue>
    </source>
</reference>
<evidence type="ECO:0000313" key="5">
    <source>
        <dbReference type="EMBL" id="KYN05252.1"/>
    </source>
</evidence>
<feature type="domain" description="DDE Tnp4" evidence="3">
    <location>
        <begin position="210"/>
        <end position="362"/>
    </location>
</feature>
<evidence type="ECO:0000313" key="4">
    <source>
        <dbReference type="EMBL" id="KYM97816.1"/>
    </source>
</evidence>
<keyword evidence="2" id="KW-0479">Metal-binding</keyword>
<accession>A0A151ICL2</accession>
<proteinExistence type="predicted"/>
<evidence type="ECO:0000313" key="6">
    <source>
        <dbReference type="Proteomes" id="UP000078542"/>
    </source>
</evidence>
<dbReference type="EMBL" id="KQ978039">
    <property type="protein sequence ID" value="KYM97816.1"/>
    <property type="molecule type" value="Genomic_DNA"/>
</dbReference>
<organism evidence="4 6">
    <name type="scientific">Cyphomyrmex costatus</name>
    <dbReference type="NCBI Taxonomy" id="456900"/>
    <lineage>
        <taxon>Eukaryota</taxon>
        <taxon>Metazoa</taxon>
        <taxon>Ecdysozoa</taxon>
        <taxon>Arthropoda</taxon>
        <taxon>Hexapoda</taxon>
        <taxon>Insecta</taxon>
        <taxon>Pterygota</taxon>
        <taxon>Neoptera</taxon>
        <taxon>Endopterygota</taxon>
        <taxon>Hymenoptera</taxon>
        <taxon>Apocrita</taxon>
        <taxon>Aculeata</taxon>
        <taxon>Formicoidea</taxon>
        <taxon>Formicidae</taxon>
        <taxon>Myrmicinae</taxon>
        <taxon>Cyphomyrmex</taxon>
    </lineage>
</organism>
<gene>
    <name evidence="5" type="ORF">ALC62_03856</name>
    <name evidence="4" type="ORF">ALC62_11491</name>
</gene>
<name>A0A151ICL2_9HYME</name>
<sequence>MVFRKLRCYVCDGRFAPRLMTRIDGDDNAAKREIAINRRDGFQRPALEVTDLTKICTNCNQSIRNEIVAIEEDPACLRLNVLTQTRNSTCLICDRTDNLNVLSIECKVNVFISHNIFIPQNTKSCQHHLNVEGMLLGPLVQDSEFQCLCPINKQQFAELFTFCDTVPCTGGYRYVHKKDLLMFLCKMRQGLSDEFLRIIFQYPSRRATSMAVATSYCVHKGRHLVKPVLIVAPDGYILDIQGPYFSDSRNNDAAILQNEADADRMLRWFQEDDIVIVDRGYRDAIDLLRRLGITWKMPALLPRNQCQLSTDEANESRLVTKQRWIVEARNGHLKLIFKFLQQTISMHHVPNLGDFCRIAGAIINRYHPTIEMEGADAEKAYEMLEKAKEPNIVQALVEVENLKTRNAQRWVPINDAQLVDFPMLDIEYLKMLTVGIYQIKLAPAYVQDNVQRNDDEQFHIDMLRDANRLPQPGLLRVRIYSRFRNAAKYQLWITYRPNDDNEVDDGMDGNMNEEVSPILGYYCTCKSGTRTLGTCAHISSILWYLGYARYQENIHYPSTRLIQTVADAGNRPLPRNDHMP</sequence>
<dbReference type="AlphaFoldDB" id="A0A151ICL2"/>
<dbReference type="EMBL" id="KQ977156">
    <property type="protein sequence ID" value="KYN05252.1"/>
    <property type="molecule type" value="Genomic_DNA"/>
</dbReference>
<evidence type="ECO:0000256" key="1">
    <source>
        <dbReference type="ARBA" id="ARBA00001968"/>
    </source>
</evidence>
<evidence type="ECO:0000259" key="3">
    <source>
        <dbReference type="Pfam" id="PF13359"/>
    </source>
</evidence>
<dbReference type="Pfam" id="PF13359">
    <property type="entry name" value="DDE_Tnp_4"/>
    <property type="match status" value="1"/>
</dbReference>
<dbReference type="GO" id="GO:0046872">
    <property type="term" value="F:metal ion binding"/>
    <property type="evidence" value="ECO:0007669"/>
    <property type="project" value="UniProtKB-KW"/>
</dbReference>
<evidence type="ECO:0000256" key="2">
    <source>
        <dbReference type="ARBA" id="ARBA00022723"/>
    </source>
</evidence>
<comment type="cofactor">
    <cofactor evidence="1">
        <name>a divalent metal cation</name>
        <dbReference type="ChEBI" id="CHEBI:60240"/>
    </cofactor>
</comment>
<dbReference type="Proteomes" id="UP000078542">
    <property type="component" value="Unassembled WGS sequence"/>
</dbReference>